<sequence>MAATVPHRSSRFTIGPLELETTAGELQDDSEDTSGRAAWTAGCKLAELLLLEDKSSVREWVAPGARVLELGCGCGVAGCAVAARDPAAHVLFTDSNTACLDTAARNASRFGTRCSTSVLRWGDVDAASKIATTFRPMLVIGTDVGYDPSSHGALVRTLAALRAEVVLVEQVRYRDVFGWFLDELERAGFALAGRVDDVGERVCCMRFCINTNDS</sequence>
<dbReference type="EMBL" id="CAKKNE010000001">
    <property type="protein sequence ID" value="CAH0364229.1"/>
    <property type="molecule type" value="Genomic_DNA"/>
</dbReference>
<organism evidence="1">
    <name type="scientific">Pelagomonas calceolata</name>
    <dbReference type="NCBI Taxonomy" id="35677"/>
    <lineage>
        <taxon>Eukaryota</taxon>
        <taxon>Sar</taxon>
        <taxon>Stramenopiles</taxon>
        <taxon>Ochrophyta</taxon>
        <taxon>Pelagophyceae</taxon>
        <taxon>Pelagomonadales</taxon>
        <taxon>Pelagomonadaceae</taxon>
        <taxon>Pelagomonas</taxon>
    </lineage>
</organism>
<dbReference type="Gene3D" id="3.40.50.150">
    <property type="entry name" value="Vaccinia Virus protein VP39"/>
    <property type="match status" value="1"/>
</dbReference>
<gene>
    <name evidence="1" type="ORF">PCAL00307_LOCUS19360</name>
    <name evidence="2" type="ORF">PECAL_1P05830</name>
</gene>
<evidence type="ECO:0000313" key="2">
    <source>
        <dbReference type="EMBL" id="CAH0364229.1"/>
    </source>
</evidence>
<evidence type="ECO:0000313" key="1">
    <source>
        <dbReference type="EMBL" id="CAE0703912.1"/>
    </source>
</evidence>
<dbReference type="PANTHER" id="PTHR14614">
    <property type="entry name" value="HEPATOCELLULAR CARCINOMA-ASSOCIATED ANTIGEN"/>
    <property type="match status" value="1"/>
</dbReference>
<keyword evidence="3" id="KW-1185">Reference proteome</keyword>
<dbReference type="InterPro" id="IPR029063">
    <property type="entry name" value="SAM-dependent_MTases_sf"/>
</dbReference>
<reference evidence="1" key="1">
    <citation type="submission" date="2021-01" db="EMBL/GenBank/DDBJ databases">
        <authorList>
            <person name="Corre E."/>
            <person name="Pelletier E."/>
            <person name="Niang G."/>
            <person name="Scheremetjew M."/>
            <person name="Finn R."/>
            <person name="Kale V."/>
            <person name="Holt S."/>
            <person name="Cochrane G."/>
            <person name="Meng A."/>
            <person name="Brown T."/>
            <person name="Cohen L."/>
        </authorList>
    </citation>
    <scope>NUCLEOTIDE SEQUENCE</scope>
    <source>
        <strain evidence="1">CCMP1756</strain>
    </source>
</reference>
<dbReference type="InterPro" id="IPR019410">
    <property type="entry name" value="Methyltransf_16"/>
</dbReference>
<dbReference type="AlphaFoldDB" id="A0A7S4ECE6"/>
<dbReference type="EMBL" id="HBIW01022463">
    <property type="protein sequence ID" value="CAE0703912.1"/>
    <property type="molecule type" value="Transcribed_RNA"/>
</dbReference>
<dbReference type="SUPFAM" id="SSF53335">
    <property type="entry name" value="S-adenosyl-L-methionine-dependent methyltransferases"/>
    <property type="match status" value="1"/>
</dbReference>
<protein>
    <recommendedName>
        <fullName evidence="4">Methyltransferase small domain-containing protein</fullName>
    </recommendedName>
</protein>
<reference evidence="2" key="2">
    <citation type="submission" date="2021-11" db="EMBL/GenBank/DDBJ databases">
        <authorList>
            <consortium name="Genoscope - CEA"/>
            <person name="William W."/>
        </authorList>
    </citation>
    <scope>NUCLEOTIDE SEQUENCE</scope>
</reference>
<name>A0A7S4ECE6_9STRA</name>
<evidence type="ECO:0000313" key="3">
    <source>
        <dbReference type="Proteomes" id="UP000789595"/>
    </source>
</evidence>
<proteinExistence type="predicted"/>
<accession>A0A7S4ECE6</accession>
<dbReference type="Pfam" id="PF10294">
    <property type="entry name" value="Methyltransf_16"/>
    <property type="match status" value="1"/>
</dbReference>
<dbReference type="Proteomes" id="UP000789595">
    <property type="component" value="Unassembled WGS sequence"/>
</dbReference>
<evidence type="ECO:0008006" key="4">
    <source>
        <dbReference type="Google" id="ProtNLM"/>
    </source>
</evidence>